<proteinExistence type="predicted"/>
<dbReference type="AlphaFoldDB" id="A0A1C4XUS6"/>
<evidence type="ECO:0000313" key="2">
    <source>
        <dbReference type="EMBL" id="SCF12227.1"/>
    </source>
</evidence>
<accession>A0A1C4XUS6</accession>
<gene>
    <name evidence="2" type="ORF">GA0070612_3980</name>
</gene>
<sequence length="89" mass="9393">MRGSKPSPLISISDKMGITVLMPLYAPLAHQNQRGRDAGSIPCWAAVDEAIGPVIGESFPIGGWMGAGVLAVLLGATLLLIVRQRRTRA</sequence>
<keyword evidence="3" id="KW-1185">Reference proteome</keyword>
<name>A0A1C4XUS6_9ACTN</name>
<evidence type="ECO:0000256" key="1">
    <source>
        <dbReference type="SAM" id="Phobius"/>
    </source>
</evidence>
<organism evidence="2 3">
    <name type="scientific">Micromonospora chokoriensis</name>
    <dbReference type="NCBI Taxonomy" id="356851"/>
    <lineage>
        <taxon>Bacteria</taxon>
        <taxon>Bacillati</taxon>
        <taxon>Actinomycetota</taxon>
        <taxon>Actinomycetes</taxon>
        <taxon>Micromonosporales</taxon>
        <taxon>Micromonosporaceae</taxon>
        <taxon>Micromonospora</taxon>
    </lineage>
</organism>
<evidence type="ECO:0000313" key="3">
    <source>
        <dbReference type="Proteomes" id="UP000198224"/>
    </source>
</evidence>
<reference evidence="3" key="1">
    <citation type="submission" date="2016-06" db="EMBL/GenBank/DDBJ databases">
        <authorList>
            <person name="Varghese N."/>
            <person name="Submissions Spin"/>
        </authorList>
    </citation>
    <scope>NUCLEOTIDE SEQUENCE [LARGE SCALE GENOMIC DNA]</scope>
    <source>
        <strain evidence="3">DSM 45160</strain>
    </source>
</reference>
<protein>
    <submittedName>
        <fullName evidence="2">Uncharacterized protein</fullName>
    </submittedName>
</protein>
<keyword evidence="1" id="KW-0472">Membrane</keyword>
<dbReference type="Proteomes" id="UP000198224">
    <property type="component" value="Chromosome I"/>
</dbReference>
<feature type="transmembrane region" description="Helical" evidence="1">
    <location>
        <begin position="61"/>
        <end position="82"/>
    </location>
</feature>
<keyword evidence="1" id="KW-0812">Transmembrane</keyword>
<keyword evidence="1" id="KW-1133">Transmembrane helix</keyword>
<dbReference type="EMBL" id="LT607409">
    <property type="protein sequence ID" value="SCF12227.1"/>
    <property type="molecule type" value="Genomic_DNA"/>
</dbReference>